<evidence type="ECO:0000313" key="1">
    <source>
        <dbReference type="EMBL" id="MDN3706544.1"/>
    </source>
</evidence>
<organism evidence="3 4">
    <name type="scientific">Paenimyroides ceti</name>
    <dbReference type="NCBI Taxonomy" id="395087"/>
    <lineage>
        <taxon>Bacteria</taxon>
        <taxon>Pseudomonadati</taxon>
        <taxon>Bacteroidota</taxon>
        <taxon>Flavobacteriia</taxon>
        <taxon>Flavobacteriales</taxon>
        <taxon>Flavobacteriaceae</taxon>
        <taxon>Paenimyroides</taxon>
    </lineage>
</organism>
<dbReference type="RefSeq" id="WP_290362612.1">
    <property type="nucleotide sequence ID" value="NZ_JAUFQU010000001.1"/>
</dbReference>
<reference evidence="3" key="3">
    <citation type="submission" date="2023-06" db="EMBL/GenBank/DDBJ databases">
        <authorList>
            <person name="Lucena T."/>
            <person name="Sun Q."/>
        </authorList>
    </citation>
    <scope>NUCLEOTIDE SEQUENCE</scope>
    <source>
        <strain evidence="3">CECT 7184</strain>
    </source>
</reference>
<evidence type="ECO:0000313" key="2">
    <source>
        <dbReference type="EMBL" id="MDN3710302.1"/>
    </source>
</evidence>
<evidence type="ECO:0000313" key="3">
    <source>
        <dbReference type="EMBL" id="MDN3710340.1"/>
    </source>
</evidence>
<reference evidence="3" key="1">
    <citation type="journal article" date="2014" name="Int. J. Syst. Evol. Microbiol.">
        <title>Complete genome of a new Firmicutes species belonging to the dominant human colonic microbiota ('Ruminococcus bicirculans') reveals two chromosomes and a selective capacity to utilize plant glucans.</title>
        <authorList>
            <consortium name="NISC Comparative Sequencing Program"/>
            <person name="Wegmann U."/>
            <person name="Louis P."/>
            <person name="Goesmann A."/>
            <person name="Henrissat B."/>
            <person name="Duncan S.H."/>
            <person name="Flint H.J."/>
        </authorList>
    </citation>
    <scope>NUCLEOTIDE SEQUENCE</scope>
    <source>
        <strain evidence="3">CECT 7184</strain>
    </source>
</reference>
<dbReference type="EMBL" id="JAUFQU010000083">
    <property type="protein sequence ID" value="MDN3710302.1"/>
    <property type="molecule type" value="Genomic_DNA"/>
</dbReference>
<proteinExistence type="predicted"/>
<dbReference type="Proteomes" id="UP001242368">
    <property type="component" value="Unassembled WGS sequence"/>
</dbReference>
<evidence type="ECO:0000313" key="4">
    <source>
        <dbReference type="Proteomes" id="UP001242368"/>
    </source>
</evidence>
<name>A0ABT8D1D8_9FLAO</name>
<accession>A0ABT8D1D8</accession>
<comment type="caution">
    <text evidence="3">The sequence shown here is derived from an EMBL/GenBank/DDBJ whole genome shotgun (WGS) entry which is preliminary data.</text>
</comment>
<sequence length="191" mass="22915">MRHLTETMRTEEQCKPNQRFLFADEYLSDKAVVMWQTECVKRCKDKPKGQAYEKYINWTRKENEIAVFTLYAYADFEIPKKFDIIFHLDNPNDFIKIDYKLTQSIHEAWFPLDTVDDGHKHLCVFSFDKAIPEILNTLHKGDDKFSTSPKGQRKLGFCNSKDFDEIKTRIEKTFELKKLYGEKWWEYDNDE</sequence>
<protein>
    <submittedName>
        <fullName evidence="3">Uncharacterized protein</fullName>
    </submittedName>
</protein>
<gene>
    <name evidence="1" type="ORF">QW060_05305</name>
    <name evidence="2" type="ORF">QW060_26095</name>
    <name evidence="3" type="ORF">QW060_26290</name>
</gene>
<dbReference type="EMBL" id="JAUFQU010000084">
    <property type="protein sequence ID" value="MDN3710340.1"/>
    <property type="molecule type" value="Genomic_DNA"/>
</dbReference>
<keyword evidence="4" id="KW-1185">Reference proteome</keyword>
<dbReference type="EMBL" id="JAUFQU010000001">
    <property type="protein sequence ID" value="MDN3706544.1"/>
    <property type="molecule type" value="Genomic_DNA"/>
</dbReference>
<reference evidence="4" key="2">
    <citation type="journal article" date="2019" name="Int. J. Syst. Evol. Microbiol.">
        <title>The Global Catalogue of Microorganisms (GCM) 10K type strain sequencing project: providing services to taxonomists for standard genome sequencing and annotation.</title>
        <authorList>
            <consortium name="The Broad Institute Genomics Platform"/>
            <consortium name="The Broad Institute Genome Sequencing Center for Infectious Disease"/>
            <person name="Wu L."/>
            <person name="Ma J."/>
        </authorList>
    </citation>
    <scope>NUCLEOTIDE SEQUENCE [LARGE SCALE GENOMIC DNA]</scope>
    <source>
        <strain evidence="4">CECT 7184</strain>
    </source>
</reference>